<evidence type="ECO:0000256" key="2">
    <source>
        <dbReference type="ARBA" id="ARBA00022448"/>
    </source>
</evidence>
<dbReference type="Proteomes" id="UP000006039">
    <property type="component" value="Unassembled WGS sequence"/>
</dbReference>
<protein>
    <recommendedName>
        <fullName evidence="7">Major facilitator superfamily (MFS) profile domain-containing protein</fullName>
    </recommendedName>
</protein>
<dbReference type="RefSeq" id="XP_009223738.1">
    <property type="nucleotide sequence ID" value="XM_009225474.1"/>
</dbReference>
<feature type="transmembrane region" description="Helical" evidence="6">
    <location>
        <begin position="287"/>
        <end position="312"/>
    </location>
</feature>
<feature type="transmembrane region" description="Helical" evidence="6">
    <location>
        <begin position="148"/>
        <end position="173"/>
    </location>
</feature>
<feature type="transmembrane region" description="Helical" evidence="6">
    <location>
        <begin position="216"/>
        <end position="238"/>
    </location>
</feature>
<reference evidence="8" key="3">
    <citation type="submission" date="2010-09" db="EMBL/GenBank/DDBJ databases">
        <title>Annotation of Gaeumannomyces graminis var. tritici R3-111a-1.</title>
        <authorList>
            <consortium name="The Broad Institute Genome Sequencing Platform"/>
            <person name="Ma L.-J."/>
            <person name="Dead R."/>
            <person name="Young S.K."/>
            <person name="Zeng Q."/>
            <person name="Gargeya S."/>
            <person name="Fitzgerald M."/>
            <person name="Haas B."/>
            <person name="Abouelleil A."/>
            <person name="Alvarado L."/>
            <person name="Arachchi H.M."/>
            <person name="Berlin A."/>
            <person name="Brown A."/>
            <person name="Chapman S.B."/>
            <person name="Chen Z."/>
            <person name="Dunbar C."/>
            <person name="Freedman E."/>
            <person name="Gearin G."/>
            <person name="Gellesch M."/>
            <person name="Goldberg J."/>
            <person name="Griggs A."/>
            <person name="Gujja S."/>
            <person name="Heiman D."/>
            <person name="Howarth C."/>
            <person name="Larson L."/>
            <person name="Lui A."/>
            <person name="MacDonald P.J.P."/>
            <person name="Mehta T."/>
            <person name="Montmayeur A."/>
            <person name="Murphy C."/>
            <person name="Neiman D."/>
            <person name="Pearson M."/>
            <person name="Priest M."/>
            <person name="Roberts A."/>
            <person name="Saif S."/>
            <person name="Shea T."/>
            <person name="Shenoy N."/>
            <person name="Sisk P."/>
            <person name="Stolte C."/>
            <person name="Sykes S."/>
            <person name="Yandava C."/>
            <person name="Wortman J."/>
            <person name="Nusbaum C."/>
            <person name="Birren B."/>
        </authorList>
    </citation>
    <scope>NUCLEOTIDE SEQUENCE</scope>
    <source>
        <strain evidence="8">R3-111a-1</strain>
    </source>
</reference>
<keyword evidence="4 6" id="KW-1133">Transmembrane helix</keyword>
<feature type="transmembrane region" description="Helical" evidence="6">
    <location>
        <begin position="444"/>
        <end position="465"/>
    </location>
</feature>
<comment type="subcellular location">
    <subcellularLocation>
        <location evidence="1">Membrane</location>
        <topology evidence="1">Multi-pass membrane protein</topology>
    </subcellularLocation>
</comment>
<keyword evidence="2" id="KW-0813">Transport</keyword>
<evidence type="ECO:0000259" key="7">
    <source>
        <dbReference type="PROSITE" id="PS50850"/>
    </source>
</evidence>
<dbReference type="PROSITE" id="PS50850">
    <property type="entry name" value="MFS"/>
    <property type="match status" value="1"/>
</dbReference>
<dbReference type="InterPro" id="IPR036259">
    <property type="entry name" value="MFS_trans_sf"/>
</dbReference>
<evidence type="ECO:0000256" key="6">
    <source>
        <dbReference type="SAM" id="Phobius"/>
    </source>
</evidence>
<reference evidence="9" key="5">
    <citation type="submission" date="2018-04" db="UniProtKB">
        <authorList>
            <consortium name="EnsemblFungi"/>
        </authorList>
    </citation>
    <scope>IDENTIFICATION</scope>
    <source>
        <strain evidence="9">R3-111a-1</strain>
    </source>
</reference>
<dbReference type="SUPFAM" id="SSF103473">
    <property type="entry name" value="MFS general substrate transporter"/>
    <property type="match status" value="1"/>
</dbReference>
<gene>
    <name evidence="9" type="primary">20348108</name>
    <name evidence="8" type="ORF">GGTG_07650</name>
</gene>
<dbReference type="FunFam" id="1.20.1250.20:FF:000057">
    <property type="entry name" value="MFS general substrate transporter"/>
    <property type="match status" value="1"/>
</dbReference>
<dbReference type="Pfam" id="PF07690">
    <property type="entry name" value="MFS_1"/>
    <property type="match status" value="1"/>
</dbReference>
<accession>J3P2A2</accession>
<reference evidence="9" key="4">
    <citation type="journal article" date="2015" name="G3 (Bethesda)">
        <title>Genome sequences of three phytopathogenic species of the Magnaporthaceae family of fungi.</title>
        <authorList>
            <person name="Okagaki L.H."/>
            <person name="Nunes C.C."/>
            <person name="Sailsbery J."/>
            <person name="Clay B."/>
            <person name="Brown D."/>
            <person name="John T."/>
            <person name="Oh Y."/>
            <person name="Young N."/>
            <person name="Fitzgerald M."/>
            <person name="Haas B.J."/>
            <person name="Zeng Q."/>
            <person name="Young S."/>
            <person name="Adiconis X."/>
            <person name="Fan L."/>
            <person name="Levin J.Z."/>
            <person name="Mitchell T.K."/>
            <person name="Okubara P.A."/>
            <person name="Farman M.L."/>
            <person name="Kohn L.M."/>
            <person name="Birren B."/>
            <person name="Ma L.-J."/>
            <person name="Dean R.A."/>
        </authorList>
    </citation>
    <scope>NUCLEOTIDE SEQUENCE</scope>
    <source>
        <strain evidence="9">R3-111a-1</strain>
    </source>
</reference>
<evidence type="ECO:0000256" key="4">
    <source>
        <dbReference type="ARBA" id="ARBA00022989"/>
    </source>
</evidence>
<sequence>MSHKDLPGKTAASEGDDVVYLETSSVGLETPPHNEPPIMDRERKEKDLVRKIDLRMMPLMVLLCVLNHIDRNNIATARLGSFEKDIGLHGTQYNTIISTFFVGYILTQVPTNMILNKMRPSVFLPIVMVSWGTVSACTGAVQNYPGMVVLRFLLGFVEAPFFPGALFLFSSWYTKKELAKRISTLFAAGLMAGAFSGFLGSAIMGGMDGVAGLADWRWLFIIEGAMTIPVAGVTFFVIPDYPADTKWLSTEERALAVLRLAEEAGEDPADQADTTAMQGLRLAFGDISLYMIWMMQLGLNTAAAFTNFFPTIVQTLGYSQRETLLLSAPPYVFAAVLGIANSWHSDAARERWLHVVWPQVLCSVGFVVSAATLHVAARYTATFMMMSLYGSFGCVLSWVSTTLPRPSAKRAVAYAVVNAGSNLASIYASYFYPATQGPRYWQANVANVAFSGACIAMATTLRFYLAWRNRALDAARDEDMTTEGTAVGTRTLALAARWQCTPDYRYTL</sequence>
<keyword evidence="10" id="KW-1185">Reference proteome</keyword>
<evidence type="ECO:0000313" key="8">
    <source>
        <dbReference type="EMBL" id="EJT73794.1"/>
    </source>
</evidence>
<dbReference type="GO" id="GO:0016020">
    <property type="term" value="C:membrane"/>
    <property type="evidence" value="ECO:0007669"/>
    <property type="project" value="UniProtKB-SubCell"/>
</dbReference>
<keyword evidence="3 6" id="KW-0812">Transmembrane</keyword>
<feature type="transmembrane region" description="Helical" evidence="6">
    <location>
        <begin position="379"/>
        <end position="399"/>
    </location>
</feature>
<dbReference type="PANTHER" id="PTHR43791">
    <property type="entry name" value="PERMEASE-RELATED"/>
    <property type="match status" value="1"/>
</dbReference>
<feature type="transmembrane region" description="Helical" evidence="6">
    <location>
        <begin position="324"/>
        <end position="343"/>
    </location>
</feature>
<feature type="transmembrane region" description="Helical" evidence="6">
    <location>
        <begin position="411"/>
        <end position="432"/>
    </location>
</feature>
<dbReference type="InterPro" id="IPR020846">
    <property type="entry name" value="MFS_dom"/>
</dbReference>
<dbReference type="OrthoDB" id="2250022at2759"/>
<dbReference type="AlphaFoldDB" id="J3P2A2"/>
<reference evidence="10" key="1">
    <citation type="submission" date="2010-07" db="EMBL/GenBank/DDBJ databases">
        <title>The genome sequence of Gaeumannomyces graminis var. tritici strain R3-111a-1.</title>
        <authorList>
            <consortium name="The Broad Institute Genome Sequencing Platform"/>
            <person name="Ma L.-J."/>
            <person name="Dead R."/>
            <person name="Young S."/>
            <person name="Zeng Q."/>
            <person name="Koehrsen M."/>
            <person name="Alvarado L."/>
            <person name="Berlin A."/>
            <person name="Chapman S.B."/>
            <person name="Chen Z."/>
            <person name="Freedman E."/>
            <person name="Gellesch M."/>
            <person name="Goldberg J."/>
            <person name="Griggs A."/>
            <person name="Gujja S."/>
            <person name="Heilman E.R."/>
            <person name="Heiman D."/>
            <person name="Hepburn T."/>
            <person name="Howarth C."/>
            <person name="Jen D."/>
            <person name="Larson L."/>
            <person name="Mehta T."/>
            <person name="Neiman D."/>
            <person name="Pearson M."/>
            <person name="Roberts A."/>
            <person name="Saif S."/>
            <person name="Shea T."/>
            <person name="Shenoy N."/>
            <person name="Sisk P."/>
            <person name="Stolte C."/>
            <person name="Sykes S."/>
            <person name="Walk T."/>
            <person name="White J."/>
            <person name="Yandava C."/>
            <person name="Haas B."/>
            <person name="Nusbaum C."/>
            <person name="Birren B."/>
        </authorList>
    </citation>
    <scope>NUCLEOTIDE SEQUENCE [LARGE SCALE GENOMIC DNA]</scope>
    <source>
        <strain evidence="10">R3-111a-1</strain>
    </source>
</reference>
<feature type="transmembrane region" description="Helical" evidence="6">
    <location>
        <begin position="355"/>
        <end position="373"/>
    </location>
</feature>
<dbReference type="VEuPathDB" id="FungiDB:GGTG_07650"/>
<dbReference type="Gene3D" id="1.20.1250.20">
    <property type="entry name" value="MFS general substrate transporter like domains"/>
    <property type="match status" value="2"/>
</dbReference>
<proteinExistence type="predicted"/>
<feature type="transmembrane region" description="Helical" evidence="6">
    <location>
        <begin position="122"/>
        <end position="142"/>
    </location>
</feature>
<dbReference type="GeneID" id="20348108"/>
<dbReference type="HOGENOM" id="CLU_001265_0_6_1"/>
<evidence type="ECO:0000313" key="9">
    <source>
        <dbReference type="EnsemblFungi" id="EJT73794"/>
    </source>
</evidence>
<evidence type="ECO:0000256" key="3">
    <source>
        <dbReference type="ARBA" id="ARBA00022692"/>
    </source>
</evidence>
<dbReference type="eggNOG" id="KOG2533">
    <property type="taxonomic scope" value="Eukaryota"/>
</dbReference>
<dbReference type="FunFam" id="1.20.1250.20:FF:000013">
    <property type="entry name" value="MFS general substrate transporter"/>
    <property type="match status" value="1"/>
</dbReference>
<dbReference type="EnsemblFungi" id="EJT73794">
    <property type="protein sequence ID" value="EJT73794"/>
    <property type="gene ID" value="GGTG_07650"/>
</dbReference>
<name>J3P2A2_GAET3</name>
<keyword evidence="5 6" id="KW-0472">Membrane</keyword>
<organism evidence="8">
    <name type="scientific">Gaeumannomyces tritici (strain R3-111a-1)</name>
    <name type="common">Wheat and barley take-all root rot fungus</name>
    <name type="synonym">Gaeumannomyces graminis var. tritici</name>
    <dbReference type="NCBI Taxonomy" id="644352"/>
    <lineage>
        <taxon>Eukaryota</taxon>
        <taxon>Fungi</taxon>
        <taxon>Dikarya</taxon>
        <taxon>Ascomycota</taxon>
        <taxon>Pezizomycotina</taxon>
        <taxon>Sordariomycetes</taxon>
        <taxon>Sordariomycetidae</taxon>
        <taxon>Magnaporthales</taxon>
        <taxon>Magnaporthaceae</taxon>
        <taxon>Gaeumannomyces</taxon>
    </lineage>
</organism>
<dbReference type="EMBL" id="GL385398">
    <property type="protein sequence ID" value="EJT73794.1"/>
    <property type="molecule type" value="Genomic_DNA"/>
</dbReference>
<evidence type="ECO:0000313" key="10">
    <source>
        <dbReference type="Proteomes" id="UP000006039"/>
    </source>
</evidence>
<evidence type="ECO:0000256" key="5">
    <source>
        <dbReference type="ARBA" id="ARBA00023136"/>
    </source>
</evidence>
<dbReference type="PANTHER" id="PTHR43791:SF92">
    <property type="entry name" value="AGL026WP"/>
    <property type="match status" value="1"/>
</dbReference>
<evidence type="ECO:0000256" key="1">
    <source>
        <dbReference type="ARBA" id="ARBA00004141"/>
    </source>
</evidence>
<dbReference type="GO" id="GO:0022857">
    <property type="term" value="F:transmembrane transporter activity"/>
    <property type="evidence" value="ECO:0007669"/>
    <property type="project" value="InterPro"/>
</dbReference>
<feature type="domain" description="Major facilitator superfamily (MFS) profile" evidence="7">
    <location>
        <begin position="56"/>
        <end position="470"/>
    </location>
</feature>
<reference evidence="8" key="2">
    <citation type="submission" date="2010-07" db="EMBL/GenBank/DDBJ databases">
        <authorList>
            <consortium name="The Broad Institute Genome Sequencing Platform"/>
            <consortium name="Broad Institute Genome Sequencing Center for Infectious Disease"/>
            <person name="Ma L.-J."/>
            <person name="Dead R."/>
            <person name="Young S."/>
            <person name="Zeng Q."/>
            <person name="Koehrsen M."/>
            <person name="Alvarado L."/>
            <person name="Berlin A."/>
            <person name="Chapman S.B."/>
            <person name="Chen Z."/>
            <person name="Freedman E."/>
            <person name="Gellesch M."/>
            <person name="Goldberg J."/>
            <person name="Griggs A."/>
            <person name="Gujja S."/>
            <person name="Heilman E.R."/>
            <person name="Heiman D."/>
            <person name="Hepburn T."/>
            <person name="Howarth C."/>
            <person name="Jen D."/>
            <person name="Larson L."/>
            <person name="Mehta T."/>
            <person name="Neiman D."/>
            <person name="Pearson M."/>
            <person name="Roberts A."/>
            <person name="Saif S."/>
            <person name="Shea T."/>
            <person name="Shenoy N."/>
            <person name="Sisk P."/>
            <person name="Stolte C."/>
            <person name="Sykes S."/>
            <person name="Walk T."/>
            <person name="White J."/>
            <person name="Yandava C."/>
            <person name="Haas B."/>
            <person name="Nusbaum C."/>
            <person name="Birren B."/>
        </authorList>
    </citation>
    <scope>NUCLEOTIDE SEQUENCE</scope>
    <source>
        <strain evidence="8">R3-111a-1</strain>
    </source>
</reference>
<feature type="transmembrane region" description="Helical" evidence="6">
    <location>
        <begin position="185"/>
        <end position="204"/>
    </location>
</feature>
<dbReference type="InterPro" id="IPR011701">
    <property type="entry name" value="MFS"/>
</dbReference>